<dbReference type="InterPro" id="IPR001387">
    <property type="entry name" value="Cro/C1-type_HTH"/>
</dbReference>
<evidence type="ECO:0000313" key="3">
    <source>
        <dbReference type="Proteomes" id="UP000032068"/>
    </source>
</evidence>
<comment type="caution">
    <text evidence="2">The sequence shown here is derived from an EMBL/GenBank/DDBJ whole genome shotgun (WGS) entry which is preliminary data.</text>
</comment>
<dbReference type="CDD" id="cd00093">
    <property type="entry name" value="HTH_XRE"/>
    <property type="match status" value="1"/>
</dbReference>
<dbReference type="EMBL" id="JXQW01000061">
    <property type="protein sequence ID" value="KIP97016.1"/>
    <property type="molecule type" value="Genomic_DNA"/>
</dbReference>
<dbReference type="OrthoDB" id="6302218at2"/>
<dbReference type="Gene3D" id="1.10.260.40">
    <property type="entry name" value="lambda repressor-like DNA-binding domains"/>
    <property type="match status" value="1"/>
</dbReference>
<proteinExistence type="predicted"/>
<sequence length="77" mass="8472">MSYADRLKAIRAAEGVTQAQFSELVGIPHNTVKKLETSRFALGMDSLQKITTHSRFTKYTLWLITGSAVSAAEQVCP</sequence>
<dbReference type="GO" id="GO:0003677">
    <property type="term" value="F:DNA binding"/>
    <property type="evidence" value="ECO:0007669"/>
    <property type="project" value="InterPro"/>
</dbReference>
<name>A0A0D0KCN7_9PSED</name>
<reference evidence="2 3" key="1">
    <citation type="submission" date="2014-12" db="EMBL/GenBank/DDBJ databases">
        <title>16Stimator: statistical estimation of ribosomal gene copy numbers from draft genome assemblies.</title>
        <authorList>
            <person name="Perisin M.A."/>
            <person name="Vetter M."/>
            <person name="Gilbert J.A."/>
            <person name="Bergelson J."/>
        </authorList>
    </citation>
    <scope>NUCLEOTIDE SEQUENCE [LARGE SCALE GENOMIC DNA]</scope>
    <source>
        <strain evidence="2 3">MEJ086</strain>
    </source>
</reference>
<dbReference type="PROSITE" id="PS50943">
    <property type="entry name" value="HTH_CROC1"/>
    <property type="match status" value="1"/>
</dbReference>
<feature type="domain" description="HTH cro/C1-type" evidence="1">
    <location>
        <begin position="7"/>
        <end position="50"/>
    </location>
</feature>
<accession>A0A0D0KCN7</accession>
<dbReference type="RefSeq" id="WP_042555488.1">
    <property type="nucleotide sequence ID" value="NZ_JXQW01000061.1"/>
</dbReference>
<dbReference type="SUPFAM" id="SSF47413">
    <property type="entry name" value="lambda repressor-like DNA-binding domains"/>
    <property type="match status" value="1"/>
</dbReference>
<dbReference type="InterPro" id="IPR010982">
    <property type="entry name" value="Lambda_DNA-bd_dom_sf"/>
</dbReference>
<evidence type="ECO:0000313" key="2">
    <source>
        <dbReference type="EMBL" id="KIP97016.1"/>
    </source>
</evidence>
<dbReference type="AlphaFoldDB" id="A0A0D0KCN7"/>
<gene>
    <name evidence="2" type="ORF">RU08_19355</name>
</gene>
<dbReference type="Pfam" id="PF01381">
    <property type="entry name" value="HTH_3"/>
    <property type="match status" value="1"/>
</dbReference>
<dbReference type="Proteomes" id="UP000032068">
    <property type="component" value="Unassembled WGS sequence"/>
</dbReference>
<protein>
    <submittedName>
        <fullName evidence="2">Repressor</fullName>
    </submittedName>
</protein>
<dbReference type="SMART" id="SM00530">
    <property type="entry name" value="HTH_XRE"/>
    <property type="match status" value="1"/>
</dbReference>
<organism evidence="2 3">
    <name type="scientific">Pseudomonas fulva</name>
    <dbReference type="NCBI Taxonomy" id="47880"/>
    <lineage>
        <taxon>Bacteria</taxon>
        <taxon>Pseudomonadati</taxon>
        <taxon>Pseudomonadota</taxon>
        <taxon>Gammaproteobacteria</taxon>
        <taxon>Pseudomonadales</taxon>
        <taxon>Pseudomonadaceae</taxon>
        <taxon>Pseudomonas</taxon>
    </lineage>
</organism>
<evidence type="ECO:0000259" key="1">
    <source>
        <dbReference type="PROSITE" id="PS50943"/>
    </source>
</evidence>